<keyword evidence="3" id="KW-1185">Reference proteome</keyword>
<dbReference type="PANTHER" id="PTHR34938:SF1">
    <property type="entry name" value="PROTEIN FERTILITY RESTORER RF2, MITOCHONDRIAL"/>
    <property type="match status" value="1"/>
</dbReference>
<feature type="compositionally biased region" description="Basic and acidic residues" evidence="1">
    <location>
        <begin position="56"/>
        <end position="65"/>
    </location>
</feature>
<organism evidence="2 3">
    <name type="scientific">Linum tenue</name>
    <dbReference type="NCBI Taxonomy" id="586396"/>
    <lineage>
        <taxon>Eukaryota</taxon>
        <taxon>Viridiplantae</taxon>
        <taxon>Streptophyta</taxon>
        <taxon>Embryophyta</taxon>
        <taxon>Tracheophyta</taxon>
        <taxon>Spermatophyta</taxon>
        <taxon>Magnoliopsida</taxon>
        <taxon>eudicotyledons</taxon>
        <taxon>Gunneridae</taxon>
        <taxon>Pentapetalae</taxon>
        <taxon>rosids</taxon>
        <taxon>fabids</taxon>
        <taxon>Malpighiales</taxon>
        <taxon>Linaceae</taxon>
        <taxon>Linum</taxon>
    </lineage>
</organism>
<dbReference type="GO" id="GO:0009507">
    <property type="term" value="C:chloroplast"/>
    <property type="evidence" value="ECO:0007669"/>
    <property type="project" value="TreeGrafter"/>
</dbReference>
<protein>
    <submittedName>
        <fullName evidence="2">Uncharacterized protein</fullName>
    </submittedName>
</protein>
<gene>
    <name evidence="2" type="ORF">LITE_LOCUS41869</name>
</gene>
<name>A0AAV0Q7Q3_9ROSI</name>
<dbReference type="GO" id="GO:0009658">
    <property type="term" value="P:chloroplast organization"/>
    <property type="evidence" value="ECO:0007669"/>
    <property type="project" value="TreeGrafter"/>
</dbReference>
<feature type="region of interest" description="Disordered" evidence="1">
    <location>
        <begin position="37"/>
        <end position="84"/>
    </location>
</feature>
<dbReference type="GO" id="GO:0010027">
    <property type="term" value="P:thylakoid membrane organization"/>
    <property type="evidence" value="ECO:0007669"/>
    <property type="project" value="TreeGrafter"/>
</dbReference>
<dbReference type="Proteomes" id="UP001154282">
    <property type="component" value="Unassembled WGS sequence"/>
</dbReference>
<proteinExistence type="predicted"/>
<dbReference type="InterPro" id="IPR040299">
    <property type="entry name" value="RF2K-like"/>
</dbReference>
<evidence type="ECO:0000313" key="2">
    <source>
        <dbReference type="EMBL" id="CAI0540876.1"/>
    </source>
</evidence>
<evidence type="ECO:0000256" key="1">
    <source>
        <dbReference type="SAM" id="MobiDB-lite"/>
    </source>
</evidence>
<accession>A0AAV0Q7Q3</accession>
<feature type="compositionally biased region" description="Polar residues" evidence="1">
    <location>
        <begin position="37"/>
        <end position="51"/>
    </location>
</feature>
<sequence length="120" mass="12681">MSSSERLSVKPLYEPMRSRSAVIICSAALNARCSASEQTQTVTKQAPTITQVPVREPTKTPHLDDGGPGLPPCDGGGSGGGGGGGGGNWSGGFFLFGFLVFLGFLKDQESEDDYSERRRR</sequence>
<dbReference type="EMBL" id="CAMGYJ010000009">
    <property type="protein sequence ID" value="CAI0540876.1"/>
    <property type="molecule type" value="Genomic_DNA"/>
</dbReference>
<reference evidence="2" key="1">
    <citation type="submission" date="2022-08" db="EMBL/GenBank/DDBJ databases">
        <authorList>
            <person name="Gutierrez-Valencia J."/>
        </authorList>
    </citation>
    <scope>NUCLEOTIDE SEQUENCE</scope>
</reference>
<feature type="compositionally biased region" description="Gly residues" evidence="1">
    <location>
        <begin position="74"/>
        <end position="84"/>
    </location>
</feature>
<dbReference type="AlphaFoldDB" id="A0AAV0Q7Q3"/>
<comment type="caution">
    <text evidence="2">The sequence shown here is derived from an EMBL/GenBank/DDBJ whole genome shotgun (WGS) entry which is preliminary data.</text>
</comment>
<evidence type="ECO:0000313" key="3">
    <source>
        <dbReference type="Proteomes" id="UP001154282"/>
    </source>
</evidence>
<dbReference type="PANTHER" id="PTHR34938">
    <property type="entry name" value="PROTEIN FERTILITY RESTORER RF2, MITOCHONDRIAL"/>
    <property type="match status" value="1"/>
</dbReference>